<proteinExistence type="predicted"/>
<dbReference type="InterPro" id="IPR038071">
    <property type="entry name" value="UROD/MetE-like_sf"/>
</dbReference>
<feature type="domain" description="Cobalamin-independent methionine synthase MetE C-terminal/archaeal" evidence="1">
    <location>
        <begin position="20"/>
        <end position="348"/>
    </location>
</feature>
<comment type="caution">
    <text evidence="2">The sequence shown here is derived from an EMBL/GenBank/DDBJ whole genome shotgun (WGS) entry which is preliminary data.</text>
</comment>
<dbReference type="EC" id="2.1.1.14" evidence="2"/>
<dbReference type="Pfam" id="PF01717">
    <property type="entry name" value="Meth_synt_2"/>
    <property type="match status" value="1"/>
</dbReference>
<dbReference type="Gene3D" id="3.20.20.210">
    <property type="match status" value="1"/>
</dbReference>
<dbReference type="NCBIfam" id="NF005085">
    <property type="entry name" value="PRK06520.1"/>
    <property type="match status" value="1"/>
</dbReference>
<keyword evidence="3" id="KW-1185">Reference proteome</keyword>
<evidence type="ECO:0000259" key="1">
    <source>
        <dbReference type="Pfam" id="PF01717"/>
    </source>
</evidence>
<dbReference type="GO" id="GO:0032259">
    <property type="term" value="P:methylation"/>
    <property type="evidence" value="ECO:0007669"/>
    <property type="project" value="UniProtKB-KW"/>
</dbReference>
<dbReference type="InterPro" id="IPR002629">
    <property type="entry name" value="Met_Synth_C/arc"/>
</dbReference>
<sequence>MIKELTGRKRNMPPFRYDIVGSFLRTEEIKIARRRFKEGNISFETLTHIEDIEIKKLVQKERELGLKAVTDGEFRRSWWHLDFFLGIDGTEKIILNEGRNINGSRIMAESFRIVDRIAFNSNHPMIRHFKYLQSISGNCIPKFTIPSPALFYFVQSHNQNNVYKNDEKIIRDIIEVYKSAIKSFYKAGCRYMQMDDTALGMLCSQRYRQYIRHINVDPDKLVCEYLTLINESISDCPDDMIITLHICRGNFHSSWFASGGYDFIAETVFKNCKVDGFFLEYDDERSGNFEPLKFINKQIVVLGLVTTKHGGLESKGYIKSRIAEACKYVDINQLCLSPQCGFASTEEGNIITEDDQWDKIKLIVETANEIWNK</sequence>
<dbReference type="SUPFAM" id="SSF51726">
    <property type="entry name" value="UROD/MetE-like"/>
    <property type="match status" value="1"/>
</dbReference>
<name>A0ABS4KU91_9CLOT</name>
<reference evidence="2 3" key="1">
    <citation type="submission" date="2021-03" db="EMBL/GenBank/DDBJ databases">
        <title>Genomic Encyclopedia of Type Strains, Phase IV (KMG-IV): sequencing the most valuable type-strain genomes for metagenomic binning, comparative biology and taxonomic classification.</title>
        <authorList>
            <person name="Goeker M."/>
        </authorList>
    </citation>
    <scope>NUCLEOTIDE SEQUENCE [LARGE SCALE GENOMIC DNA]</scope>
    <source>
        <strain evidence="2 3">DSM 28783</strain>
    </source>
</reference>
<dbReference type="Proteomes" id="UP001519307">
    <property type="component" value="Unassembled WGS sequence"/>
</dbReference>
<dbReference type="PANTHER" id="PTHR43844:SF1">
    <property type="entry name" value="METHIONINE SYNTHASE"/>
    <property type="match status" value="1"/>
</dbReference>
<dbReference type="CDD" id="cd03311">
    <property type="entry name" value="CIMS_C_terminal_like"/>
    <property type="match status" value="1"/>
</dbReference>
<dbReference type="EMBL" id="JAGGLM010000017">
    <property type="protein sequence ID" value="MBP2033612.1"/>
    <property type="molecule type" value="Genomic_DNA"/>
</dbReference>
<organism evidence="2 3">
    <name type="scientific">Clostridium algifaecis</name>
    <dbReference type="NCBI Taxonomy" id="1472040"/>
    <lineage>
        <taxon>Bacteria</taxon>
        <taxon>Bacillati</taxon>
        <taxon>Bacillota</taxon>
        <taxon>Clostridia</taxon>
        <taxon>Eubacteriales</taxon>
        <taxon>Clostridiaceae</taxon>
        <taxon>Clostridium</taxon>
    </lineage>
</organism>
<evidence type="ECO:0000313" key="2">
    <source>
        <dbReference type="EMBL" id="MBP2033612.1"/>
    </source>
</evidence>
<keyword evidence="2" id="KW-0489">Methyltransferase</keyword>
<gene>
    <name evidence="2" type="ORF">J2Z42_002316</name>
</gene>
<evidence type="ECO:0000313" key="3">
    <source>
        <dbReference type="Proteomes" id="UP001519307"/>
    </source>
</evidence>
<protein>
    <submittedName>
        <fullName evidence="2">5-methyltetrahydropteroyltriglutamate--homocysteine methyltransferase</fullName>
        <ecNumber evidence="2">2.1.1.14</ecNumber>
    </submittedName>
</protein>
<keyword evidence="2" id="KW-0808">Transferase</keyword>
<dbReference type="GO" id="GO:0003871">
    <property type="term" value="F:5-methyltetrahydropteroyltriglutamate-homocysteine S-methyltransferase activity"/>
    <property type="evidence" value="ECO:0007669"/>
    <property type="project" value="UniProtKB-EC"/>
</dbReference>
<dbReference type="PANTHER" id="PTHR43844">
    <property type="entry name" value="METHIONINE SYNTHASE"/>
    <property type="match status" value="1"/>
</dbReference>
<dbReference type="RefSeq" id="WP_209702876.1">
    <property type="nucleotide sequence ID" value="NZ_JAGGLM010000017.1"/>
</dbReference>
<accession>A0ABS4KU91</accession>